<evidence type="ECO:0000313" key="2">
    <source>
        <dbReference type="EMBL" id="VEL31721.1"/>
    </source>
</evidence>
<dbReference type="EMBL" id="CAAALY010125656">
    <property type="protein sequence ID" value="VEL31721.1"/>
    <property type="molecule type" value="Genomic_DNA"/>
</dbReference>
<keyword evidence="3" id="KW-1185">Reference proteome</keyword>
<feature type="transmembrane region" description="Helical" evidence="1">
    <location>
        <begin position="71"/>
        <end position="89"/>
    </location>
</feature>
<accession>A0A448X9Y0</accession>
<dbReference type="Proteomes" id="UP000784294">
    <property type="component" value="Unassembled WGS sequence"/>
</dbReference>
<proteinExistence type="predicted"/>
<protein>
    <submittedName>
        <fullName evidence="2">Uncharacterized protein</fullName>
    </submittedName>
</protein>
<reference evidence="2" key="1">
    <citation type="submission" date="2018-11" db="EMBL/GenBank/DDBJ databases">
        <authorList>
            <consortium name="Pathogen Informatics"/>
        </authorList>
    </citation>
    <scope>NUCLEOTIDE SEQUENCE</scope>
</reference>
<comment type="caution">
    <text evidence="2">The sequence shown here is derived from an EMBL/GenBank/DDBJ whole genome shotgun (WGS) entry which is preliminary data.</text>
</comment>
<keyword evidence="1" id="KW-0812">Transmembrane</keyword>
<gene>
    <name evidence="2" type="ORF">PXEA_LOCUS25161</name>
</gene>
<sequence>MPQPSSIPPPPPPCASFVSNFFQGIGFPSLFLVAVGFVGCDKNAAIILFIFTVGSMGFTNCGFVPNSMDIAPEMAGMLFSLVAPNFRYITMFI</sequence>
<dbReference type="AlphaFoldDB" id="A0A448X9Y0"/>
<feature type="transmembrane region" description="Helical" evidence="1">
    <location>
        <begin position="45"/>
        <end position="65"/>
    </location>
</feature>
<keyword evidence="1" id="KW-0472">Membrane</keyword>
<evidence type="ECO:0000256" key="1">
    <source>
        <dbReference type="SAM" id="Phobius"/>
    </source>
</evidence>
<evidence type="ECO:0000313" key="3">
    <source>
        <dbReference type="Proteomes" id="UP000784294"/>
    </source>
</evidence>
<keyword evidence="1" id="KW-1133">Transmembrane helix</keyword>
<feature type="transmembrane region" description="Helical" evidence="1">
    <location>
        <begin position="20"/>
        <end position="38"/>
    </location>
</feature>
<dbReference type="OrthoDB" id="2985014at2759"/>
<organism evidence="2 3">
    <name type="scientific">Protopolystoma xenopodis</name>
    <dbReference type="NCBI Taxonomy" id="117903"/>
    <lineage>
        <taxon>Eukaryota</taxon>
        <taxon>Metazoa</taxon>
        <taxon>Spiralia</taxon>
        <taxon>Lophotrochozoa</taxon>
        <taxon>Platyhelminthes</taxon>
        <taxon>Monogenea</taxon>
        <taxon>Polyopisthocotylea</taxon>
        <taxon>Polystomatidea</taxon>
        <taxon>Polystomatidae</taxon>
        <taxon>Protopolystoma</taxon>
    </lineage>
</organism>
<name>A0A448X9Y0_9PLAT</name>